<proteinExistence type="predicted"/>
<dbReference type="Proteomes" id="UP000199138">
    <property type="component" value="Unassembled WGS sequence"/>
</dbReference>
<dbReference type="STRING" id="1224947.SAMN05216480_110142"/>
<dbReference type="InterPro" id="IPR017853">
    <property type="entry name" value="GH"/>
</dbReference>
<dbReference type="Gene3D" id="3.20.20.80">
    <property type="entry name" value="Glycosidases"/>
    <property type="match status" value="1"/>
</dbReference>
<keyword evidence="2" id="KW-1185">Reference proteome</keyword>
<dbReference type="PROSITE" id="PS51257">
    <property type="entry name" value="PROKAR_LIPOPROTEIN"/>
    <property type="match status" value="1"/>
</dbReference>
<sequence length="141" mass="15417">MNKSIIAKIGLIALTFAACQEESLTVEETNNSELTLEVNSDLNVSGMGSGVMMQAFYWDVPAGGIWWDTLSTKINDWSNAGIDAIWLPPVSKAQNGPFSMGYDPFDYFDFGSYNQMGSVETRFGSTTELQNLISTAHNANV</sequence>
<dbReference type="EMBL" id="FPBK01000010">
    <property type="protein sequence ID" value="SFU63028.1"/>
    <property type="molecule type" value="Genomic_DNA"/>
</dbReference>
<name>A0A1I7HQL3_9FLAO</name>
<dbReference type="SUPFAM" id="SSF51445">
    <property type="entry name" value="(Trans)glycosidases"/>
    <property type="match status" value="1"/>
</dbReference>
<evidence type="ECO:0000313" key="1">
    <source>
        <dbReference type="EMBL" id="SFU63028.1"/>
    </source>
</evidence>
<dbReference type="AlphaFoldDB" id="A0A1I7HQL3"/>
<protein>
    <submittedName>
        <fullName evidence="1">Alpha-amylase</fullName>
    </submittedName>
</protein>
<organism evidence="1 2">
    <name type="scientific">Pustulibacterium marinum</name>
    <dbReference type="NCBI Taxonomy" id="1224947"/>
    <lineage>
        <taxon>Bacteria</taxon>
        <taxon>Pseudomonadati</taxon>
        <taxon>Bacteroidota</taxon>
        <taxon>Flavobacteriia</taxon>
        <taxon>Flavobacteriales</taxon>
        <taxon>Flavobacteriaceae</taxon>
        <taxon>Pustulibacterium</taxon>
    </lineage>
</organism>
<evidence type="ECO:0000313" key="2">
    <source>
        <dbReference type="Proteomes" id="UP000199138"/>
    </source>
</evidence>
<accession>A0A1I7HQL3</accession>
<gene>
    <name evidence="1" type="ORF">SAMN05216480_110142</name>
</gene>
<reference evidence="1 2" key="1">
    <citation type="submission" date="2016-10" db="EMBL/GenBank/DDBJ databases">
        <authorList>
            <person name="de Groot N.N."/>
        </authorList>
    </citation>
    <scope>NUCLEOTIDE SEQUENCE [LARGE SCALE GENOMIC DNA]</scope>
    <source>
        <strain evidence="1 2">CGMCC 1.12333</strain>
    </source>
</reference>